<sequence length="355" mass="40366">MATSPDVVLHIGSDKTGTTSIQQFLRRNRAALAGRGVLYPRTPGDVRHTDLGLYSRSDQTLPESRFWRRGGHTSPDAFRRRLRRRLSREVAAVDPSTVVLSDEALFRIPAESMLRLRGLIDGLAGQVRVVVYLRRQDDHLVSRYQQAVKLGEVLDLRAWSHRDFSGIYDYWVRLTTWQDTFQPASLAVRRFERERFPEGSLTQDFLDAAELDVRSADLRSITVRNESLGVEAVEMLRVLNLHQVEDEGAAPRRISNRAHVKRLRQADGGPQVTLPEADLDQFMARWSESNDRVARDLLDDPSGRLFHASRRTAGTTTEQVLDPGRLDGYLELLEIPEEQHAAIRRIAEREATRSG</sequence>
<dbReference type="Proteomes" id="UP001327225">
    <property type="component" value="Chromosome"/>
</dbReference>
<keyword evidence="2" id="KW-1185">Reference proteome</keyword>
<protein>
    <recommendedName>
        <fullName evidence="3">Sulfotransferase family protein</fullName>
    </recommendedName>
</protein>
<evidence type="ECO:0000313" key="1">
    <source>
        <dbReference type="EMBL" id="WQQ28080.1"/>
    </source>
</evidence>
<organism evidence="1 2">
    <name type="scientific">Nocardioides bizhenqiangii</name>
    <dbReference type="NCBI Taxonomy" id="3095076"/>
    <lineage>
        <taxon>Bacteria</taxon>
        <taxon>Bacillati</taxon>
        <taxon>Actinomycetota</taxon>
        <taxon>Actinomycetes</taxon>
        <taxon>Propionibacteriales</taxon>
        <taxon>Nocardioidaceae</taxon>
        <taxon>Nocardioides</taxon>
    </lineage>
</organism>
<evidence type="ECO:0008006" key="3">
    <source>
        <dbReference type="Google" id="ProtNLM"/>
    </source>
</evidence>
<evidence type="ECO:0000313" key="2">
    <source>
        <dbReference type="Proteomes" id="UP001327225"/>
    </source>
</evidence>
<accession>A0ABZ0ZVG9</accession>
<dbReference type="RefSeq" id="WP_322938286.1">
    <property type="nucleotide sequence ID" value="NZ_CP141059.1"/>
</dbReference>
<dbReference type="Gene3D" id="3.40.50.300">
    <property type="entry name" value="P-loop containing nucleotide triphosphate hydrolases"/>
    <property type="match status" value="1"/>
</dbReference>
<dbReference type="SUPFAM" id="SSF52540">
    <property type="entry name" value="P-loop containing nucleoside triphosphate hydrolases"/>
    <property type="match status" value="1"/>
</dbReference>
<reference evidence="2" key="1">
    <citation type="submission" date="2023-12" db="EMBL/GenBank/DDBJ databases">
        <title>Novel species in genus Nocardioides.</title>
        <authorList>
            <person name="Zhou H."/>
        </authorList>
    </citation>
    <scope>NUCLEOTIDE SEQUENCE [LARGE SCALE GENOMIC DNA]</scope>
    <source>
        <strain evidence="2">HM61</strain>
    </source>
</reference>
<dbReference type="EMBL" id="CP141059">
    <property type="protein sequence ID" value="WQQ28080.1"/>
    <property type="molecule type" value="Genomic_DNA"/>
</dbReference>
<name>A0ABZ0ZVG9_9ACTN</name>
<dbReference type="InterPro" id="IPR027417">
    <property type="entry name" value="P-loop_NTPase"/>
</dbReference>
<gene>
    <name evidence="1" type="ORF">SHK19_07565</name>
</gene>
<proteinExistence type="predicted"/>